<name>A0A916UJ61_9ACTN</name>
<keyword evidence="3" id="KW-1185">Reference proteome</keyword>
<evidence type="ECO:0000313" key="3">
    <source>
        <dbReference type="Proteomes" id="UP000641514"/>
    </source>
</evidence>
<dbReference type="EMBL" id="BMJH01000003">
    <property type="protein sequence ID" value="GGC74231.1"/>
    <property type="molecule type" value="Genomic_DNA"/>
</dbReference>
<proteinExistence type="predicted"/>
<reference evidence="2" key="1">
    <citation type="journal article" date="2014" name="Int. J. Syst. Evol. Microbiol.">
        <title>Complete genome sequence of Corynebacterium casei LMG S-19264T (=DSM 44701T), isolated from a smear-ripened cheese.</title>
        <authorList>
            <consortium name="US DOE Joint Genome Institute (JGI-PGF)"/>
            <person name="Walter F."/>
            <person name="Albersmeier A."/>
            <person name="Kalinowski J."/>
            <person name="Ruckert C."/>
        </authorList>
    </citation>
    <scope>NUCLEOTIDE SEQUENCE</scope>
    <source>
        <strain evidence="2">CGMCC 1.15478</strain>
    </source>
</reference>
<protein>
    <recommendedName>
        <fullName evidence="4">VWA domain-containing protein</fullName>
    </recommendedName>
</protein>
<dbReference type="Proteomes" id="UP000641514">
    <property type="component" value="Unassembled WGS sequence"/>
</dbReference>
<gene>
    <name evidence="2" type="ORF">GCM10011410_29370</name>
</gene>
<dbReference type="SUPFAM" id="SSF53300">
    <property type="entry name" value="vWA-like"/>
    <property type="match status" value="1"/>
</dbReference>
<feature type="region of interest" description="Disordered" evidence="1">
    <location>
        <begin position="199"/>
        <end position="225"/>
    </location>
</feature>
<accession>A0A916UJ61</accession>
<reference evidence="2" key="2">
    <citation type="submission" date="2020-09" db="EMBL/GenBank/DDBJ databases">
        <authorList>
            <person name="Sun Q."/>
            <person name="Zhou Y."/>
        </authorList>
    </citation>
    <scope>NUCLEOTIDE SEQUENCE</scope>
    <source>
        <strain evidence="2">CGMCC 1.15478</strain>
    </source>
</reference>
<organism evidence="2 3">
    <name type="scientific">Hoyosella rhizosphaerae</name>
    <dbReference type="NCBI Taxonomy" id="1755582"/>
    <lineage>
        <taxon>Bacteria</taxon>
        <taxon>Bacillati</taxon>
        <taxon>Actinomycetota</taxon>
        <taxon>Actinomycetes</taxon>
        <taxon>Mycobacteriales</taxon>
        <taxon>Hoyosellaceae</taxon>
        <taxon>Hoyosella</taxon>
    </lineage>
</organism>
<sequence>MPNPNRTLITFLVDRSGSMHTIKTDVEGGFAAFTEEQRTTTGECLVTLAQFNHAYEVTYSWQPLDDLPALHISPRGRTALLDAMGRLITDTRSEIENMPDSERPGTVIIAILTDGAENASRAWPWPIVKQLVEDATNNHDWQFVYLGADQDAIEVGARLGIKREQAATYSRGKSRDALTAVSSNVRRYRYDKTLNPQAMMPEFSDAQRADIADDCTPHTTQGESP</sequence>
<evidence type="ECO:0000313" key="2">
    <source>
        <dbReference type="EMBL" id="GGC74231.1"/>
    </source>
</evidence>
<evidence type="ECO:0008006" key="4">
    <source>
        <dbReference type="Google" id="ProtNLM"/>
    </source>
</evidence>
<dbReference type="InterPro" id="IPR036465">
    <property type="entry name" value="vWFA_dom_sf"/>
</dbReference>
<comment type="caution">
    <text evidence="2">The sequence shown here is derived from an EMBL/GenBank/DDBJ whole genome shotgun (WGS) entry which is preliminary data.</text>
</comment>
<dbReference type="Gene3D" id="3.40.50.410">
    <property type="entry name" value="von Willebrand factor, type A domain"/>
    <property type="match status" value="1"/>
</dbReference>
<dbReference type="RefSeq" id="WP_188676566.1">
    <property type="nucleotide sequence ID" value="NZ_BMJH01000003.1"/>
</dbReference>
<dbReference type="AlphaFoldDB" id="A0A916UJ61"/>
<evidence type="ECO:0000256" key="1">
    <source>
        <dbReference type="SAM" id="MobiDB-lite"/>
    </source>
</evidence>